<keyword evidence="4 8" id="KW-0560">Oxidoreductase</keyword>
<keyword evidence="3 7" id="KW-0479">Metal-binding</keyword>
<comment type="similarity">
    <text evidence="2 8">Belongs to the cytochrome P450 family.</text>
</comment>
<evidence type="ECO:0000256" key="3">
    <source>
        <dbReference type="ARBA" id="ARBA00022723"/>
    </source>
</evidence>
<evidence type="ECO:0000313" key="9">
    <source>
        <dbReference type="EMBL" id="TVY83338.1"/>
    </source>
</evidence>
<keyword evidence="7 8" id="KW-0349">Heme</keyword>
<protein>
    <submittedName>
        <fullName evidence="9">Cytochrome P450 monooxygenase sdnE</fullName>
    </submittedName>
</protein>
<keyword evidence="5 7" id="KW-0408">Iron</keyword>
<dbReference type="GO" id="GO:0004497">
    <property type="term" value="F:monooxygenase activity"/>
    <property type="evidence" value="ECO:0007669"/>
    <property type="project" value="UniProtKB-KW"/>
</dbReference>
<evidence type="ECO:0000256" key="4">
    <source>
        <dbReference type="ARBA" id="ARBA00023002"/>
    </source>
</evidence>
<dbReference type="PRINTS" id="PR00385">
    <property type="entry name" value="P450"/>
</dbReference>
<dbReference type="Pfam" id="PF00067">
    <property type="entry name" value="p450"/>
    <property type="match status" value="1"/>
</dbReference>
<dbReference type="GO" id="GO:0020037">
    <property type="term" value="F:heme binding"/>
    <property type="evidence" value="ECO:0007669"/>
    <property type="project" value="InterPro"/>
</dbReference>
<dbReference type="Proteomes" id="UP000469558">
    <property type="component" value="Unassembled WGS sequence"/>
</dbReference>
<evidence type="ECO:0000256" key="2">
    <source>
        <dbReference type="ARBA" id="ARBA00010617"/>
    </source>
</evidence>
<evidence type="ECO:0000256" key="6">
    <source>
        <dbReference type="ARBA" id="ARBA00023033"/>
    </source>
</evidence>
<dbReference type="OrthoDB" id="3945418at2759"/>
<proteinExistence type="inferred from homology"/>
<keyword evidence="6 8" id="KW-0503">Monooxygenase</keyword>
<feature type="binding site" description="axial binding residue" evidence="7">
    <location>
        <position position="240"/>
    </location>
    <ligand>
        <name>heme</name>
        <dbReference type="ChEBI" id="CHEBI:30413"/>
    </ligand>
    <ligandPart>
        <name>Fe</name>
        <dbReference type="ChEBI" id="CHEBI:18248"/>
    </ligandPart>
</feature>
<sequence length="300" mass="33781">MAVSAFGHLAIQFPLMHPIMKAFPDWITERMTPDLHILLVLQKDLRMKIAKIISGEDQSHTKTQHPTIFHELLESNLPPQEKAIDRLGDEAQLMIGAGLETVAWTLATTSYHLISNPTILEKLRKLLEKAIPNPMAKMDLLHLEKLPYLTACIQEGIRLTYGVTSRNPRISRSQPTKYKDWSIPAGTPVSMTIIDVHHDEGIYPDSRSFIPERWVDNPKTPNGSNLSRYFVAFGKGSRACLGINLAHAELYLALATVFRRFTFELYNTDISDIELAHDFFSPSPKLDSKGVRVKVISSVA</sequence>
<reference evidence="9 10" key="1">
    <citation type="submission" date="2018-05" db="EMBL/GenBank/DDBJ databases">
        <title>Genome sequencing and assembly of the regulated plant pathogen Lachnellula willkommii and related sister species for the development of diagnostic species identification markers.</title>
        <authorList>
            <person name="Giroux E."/>
            <person name="Bilodeau G."/>
        </authorList>
    </citation>
    <scope>NUCLEOTIDE SEQUENCE [LARGE SCALE GENOMIC DNA]</scope>
    <source>
        <strain evidence="9 10">CBS 268.59</strain>
    </source>
</reference>
<dbReference type="PRINTS" id="PR00463">
    <property type="entry name" value="EP450I"/>
</dbReference>
<dbReference type="AlphaFoldDB" id="A0A8T9CCJ7"/>
<dbReference type="InterPro" id="IPR001128">
    <property type="entry name" value="Cyt_P450"/>
</dbReference>
<evidence type="ECO:0000256" key="5">
    <source>
        <dbReference type="ARBA" id="ARBA00023004"/>
    </source>
</evidence>
<evidence type="ECO:0000256" key="1">
    <source>
        <dbReference type="ARBA" id="ARBA00001971"/>
    </source>
</evidence>
<dbReference type="EMBL" id="QGMK01000202">
    <property type="protein sequence ID" value="TVY83338.1"/>
    <property type="molecule type" value="Genomic_DNA"/>
</dbReference>
<evidence type="ECO:0000256" key="8">
    <source>
        <dbReference type="RuleBase" id="RU000461"/>
    </source>
</evidence>
<organism evidence="9 10">
    <name type="scientific">Lachnellula suecica</name>
    <dbReference type="NCBI Taxonomy" id="602035"/>
    <lineage>
        <taxon>Eukaryota</taxon>
        <taxon>Fungi</taxon>
        <taxon>Dikarya</taxon>
        <taxon>Ascomycota</taxon>
        <taxon>Pezizomycotina</taxon>
        <taxon>Leotiomycetes</taxon>
        <taxon>Helotiales</taxon>
        <taxon>Lachnaceae</taxon>
        <taxon>Lachnellula</taxon>
    </lineage>
</organism>
<gene>
    <name evidence="9" type="primary">sdnE_2</name>
    <name evidence="9" type="ORF">LSUE1_G002073</name>
</gene>
<dbReference type="PANTHER" id="PTHR24305:SF157">
    <property type="entry name" value="N-ACETYLTRYPTOPHAN 6-HYDROXYLASE IVOC-RELATED"/>
    <property type="match status" value="1"/>
</dbReference>
<dbReference type="InterPro" id="IPR017972">
    <property type="entry name" value="Cyt_P450_CS"/>
</dbReference>
<accession>A0A8T9CCJ7</accession>
<dbReference type="Gene3D" id="1.10.630.10">
    <property type="entry name" value="Cytochrome P450"/>
    <property type="match status" value="1"/>
</dbReference>
<dbReference type="PANTHER" id="PTHR24305">
    <property type="entry name" value="CYTOCHROME P450"/>
    <property type="match status" value="1"/>
</dbReference>
<dbReference type="PROSITE" id="PS00086">
    <property type="entry name" value="CYTOCHROME_P450"/>
    <property type="match status" value="1"/>
</dbReference>
<dbReference type="GO" id="GO:0016705">
    <property type="term" value="F:oxidoreductase activity, acting on paired donors, with incorporation or reduction of molecular oxygen"/>
    <property type="evidence" value="ECO:0007669"/>
    <property type="project" value="InterPro"/>
</dbReference>
<name>A0A8T9CCJ7_9HELO</name>
<dbReference type="InterPro" id="IPR050121">
    <property type="entry name" value="Cytochrome_P450_monoxygenase"/>
</dbReference>
<dbReference type="InterPro" id="IPR002401">
    <property type="entry name" value="Cyt_P450_E_grp-I"/>
</dbReference>
<evidence type="ECO:0000313" key="10">
    <source>
        <dbReference type="Proteomes" id="UP000469558"/>
    </source>
</evidence>
<dbReference type="InterPro" id="IPR036396">
    <property type="entry name" value="Cyt_P450_sf"/>
</dbReference>
<dbReference type="GO" id="GO:0005506">
    <property type="term" value="F:iron ion binding"/>
    <property type="evidence" value="ECO:0007669"/>
    <property type="project" value="InterPro"/>
</dbReference>
<dbReference type="SUPFAM" id="SSF48264">
    <property type="entry name" value="Cytochrome P450"/>
    <property type="match status" value="1"/>
</dbReference>
<comment type="cofactor">
    <cofactor evidence="1 7">
        <name>heme</name>
        <dbReference type="ChEBI" id="CHEBI:30413"/>
    </cofactor>
</comment>
<keyword evidence="10" id="KW-1185">Reference proteome</keyword>
<dbReference type="CDD" id="cd11062">
    <property type="entry name" value="CYP58-like"/>
    <property type="match status" value="1"/>
</dbReference>
<comment type="caution">
    <text evidence="9">The sequence shown here is derived from an EMBL/GenBank/DDBJ whole genome shotgun (WGS) entry which is preliminary data.</text>
</comment>
<evidence type="ECO:0000256" key="7">
    <source>
        <dbReference type="PIRSR" id="PIRSR602401-1"/>
    </source>
</evidence>